<evidence type="ECO:0008006" key="5">
    <source>
        <dbReference type="Google" id="ProtNLM"/>
    </source>
</evidence>
<organism evidence="3 4">
    <name type="scientific">Marasmius crinis-equi</name>
    <dbReference type="NCBI Taxonomy" id="585013"/>
    <lineage>
        <taxon>Eukaryota</taxon>
        <taxon>Fungi</taxon>
        <taxon>Dikarya</taxon>
        <taxon>Basidiomycota</taxon>
        <taxon>Agaricomycotina</taxon>
        <taxon>Agaricomycetes</taxon>
        <taxon>Agaricomycetidae</taxon>
        <taxon>Agaricales</taxon>
        <taxon>Marasmiineae</taxon>
        <taxon>Marasmiaceae</taxon>
        <taxon>Marasmius</taxon>
    </lineage>
</organism>
<dbReference type="Gene3D" id="1.50.10.10">
    <property type="match status" value="1"/>
</dbReference>
<accession>A0ABR3FGX6</accession>
<dbReference type="PANTHER" id="PTHR36845:SF1">
    <property type="entry name" value="HYDROLASE, PUTATIVE (AFU_ORTHOLOGUE AFUA_7G05090)-RELATED"/>
    <property type="match status" value="1"/>
</dbReference>
<dbReference type="PANTHER" id="PTHR36845">
    <property type="entry name" value="HYDROLASE, PUTATIVE (AFU_ORTHOLOGUE AFUA_7G05090)-RELATED"/>
    <property type="match status" value="1"/>
</dbReference>
<proteinExistence type="inferred from homology"/>
<protein>
    <recommendedName>
        <fullName evidence="5">Cellulase</fullName>
    </recommendedName>
</protein>
<comment type="caution">
    <text evidence="3">The sequence shown here is derived from an EMBL/GenBank/DDBJ whole genome shotgun (WGS) entry which is preliminary data.</text>
</comment>
<evidence type="ECO:0000313" key="3">
    <source>
        <dbReference type="EMBL" id="KAL0574576.1"/>
    </source>
</evidence>
<reference evidence="3 4" key="1">
    <citation type="submission" date="2024-02" db="EMBL/GenBank/DDBJ databases">
        <title>A draft genome for the cacao thread blight pathogen Marasmius crinis-equi.</title>
        <authorList>
            <person name="Cohen S.P."/>
            <person name="Baruah I.K."/>
            <person name="Amoako-Attah I."/>
            <person name="Bukari Y."/>
            <person name="Meinhardt L.W."/>
            <person name="Bailey B.A."/>
        </authorList>
    </citation>
    <scope>NUCLEOTIDE SEQUENCE [LARGE SCALE GENOMIC DNA]</scope>
    <source>
        <strain evidence="3 4">GH-76</strain>
    </source>
</reference>
<evidence type="ECO:0000256" key="1">
    <source>
        <dbReference type="ARBA" id="ARBA00022801"/>
    </source>
</evidence>
<dbReference type="InterPro" id="IPR008928">
    <property type="entry name" value="6-hairpin_glycosidase_sf"/>
</dbReference>
<dbReference type="SUPFAM" id="SSF48208">
    <property type="entry name" value="Six-hairpin glycosidases"/>
    <property type="match status" value="1"/>
</dbReference>
<dbReference type="Proteomes" id="UP001465976">
    <property type="component" value="Unassembled WGS sequence"/>
</dbReference>
<dbReference type="EMBL" id="JBAHYK010000385">
    <property type="protein sequence ID" value="KAL0574576.1"/>
    <property type="molecule type" value="Genomic_DNA"/>
</dbReference>
<gene>
    <name evidence="3" type="ORF">V5O48_007388</name>
</gene>
<evidence type="ECO:0000313" key="4">
    <source>
        <dbReference type="Proteomes" id="UP001465976"/>
    </source>
</evidence>
<comment type="similarity">
    <text evidence="2">Belongs to the glycosyl hydrolase 88 family.</text>
</comment>
<keyword evidence="1" id="KW-0378">Hydrolase</keyword>
<dbReference type="InterPro" id="IPR052369">
    <property type="entry name" value="UG_Glycosaminoglycan_Hydrolase"/>
</dbReference>
<dbReference type="InterPro" id="IPR012341">
    <property type="entry name" value="6hp_glycosidase-like_sf"/>
</dbReference>
<keyword evidence="4" id="KW-1185">Reference proteome</keyword>
<sequence>MMGYSDDSAWSRGQAWAIYGFTQSKDNTPLPLSVLPHLTFLQPQPVYEHTSNMDFLRTARRLATYFLTNLPEDGIVPFDFKAPLQDVKVPGGVRPADSSAATAAATALLALATVEVDSWEAEKWTWGAVGLLEANTKLAWSPSWESLLSNGTVNWPGDNYLTGIVYGDHYFVKAGNELVKMGLARC</sequence>
<name>A0ABR3FGX6_9AGAR</name>
<evidence type="ECO:0000256" key="2">
    <source>
        <dbReference type="ARBA" id="ARBA00038358"/>
    </source>
</evidence>